<evidence type="ECO:0000313" key="1">
    <source>
        <dbReference type="EMBL" id="KAJ7551654.1"/>
    </source>
</evidence>
<organism evidence="1 2">
    <name type="scientific">Diphasiastrum complanatum</name>
    <name type="common">Issler's clubmoss</name>
    <name type="synonym">Lycopodium complanatum</name>
    <dbReference type="NCBI Taxonomy" id="34168"/>
    <lineage>
        <taxon>Eukaryota</taxon>
        <taxon>Viridiplantae</taxon>
        <taxon>Streptophyta</taxon>
        <taxon>Embryophyta</taxon>
        <taxon>Tracheophyta</taxon>
        <taxon>Lycopodiopsida</taxon>
        <taxon>Lycopodiales</taxon>
        <taxon>Lycopodiaceae</taxon>
        <taxon>Lycopodioideae</taxon>
        <taxon>Diphasiastrum</taxon>
    </lineage>
</organism>
<dbReference type="EMBL" id="CM055097">
    <property type="protein sequence ID" value="KAJ7551654.1"/>
    <property type="molecule type" value="Genomic_DNA"/>
</dbReference>
<dbReference type="Proteomes" id="UP001162992">
    <property type="component" value="Chromosome 6"/>
</dbReference>
<evidence type="ECO:0000313" key="2">
    <source>
        <dbReference type="Proteomes" id="UP001162992"/>
    </source>
</evidence>
<sequence length="150" mass="17023">MTSESLGAETEQAFGTNIFTKDSMDGHSNGDKSNRAEDATMEMGNSCQEVNGQKEEAWYENLRTRDRAELDEALKIMEIHNSTNVKRRKLVGTLRVMKNVNFPRVLMTKGDGGCCSSDEKRSELLPTLEDGMDTRRKEMMIVERENLVVR</sequence>
<comment type="caution">
    <text evidence="1">The sequence shown here is derived from an EMBL/GenBank/DDBJ whole genome shotgun (WGS) entry which is preliminary data.</text>
</comment>
<accession>A0ACC2DBF3</accession>
<proteinExistence type="predicted"/>
<name>A0ACC2DBF3_DIPCM</name>
<keyword evidence="2" id="KW-1185">Reference proteome</keyword>
<protein>
    <submittedName>
        <fullName evidence="1">Uncharacterized protein</fullName>
    </submittedName>
</protein>
<reference evidence="2" key="1">
    <citation type="journal article" date="2024" name="Proc. Natl. Acad. Sci. U.S.A.">
        <title>Extraordinary preservation of gene collinearity over three hundred million years revealed in homosporous lycophytes.</title>
        <authorList>
            <person name="Li C."/>
            <person name="Wickell D."/>
            <person name="Kuo L.Y."/>
            <person name="Chen X."/>
            <person name="Nie B."/>
            <person name="Liao X."/>
            <person name="Peng D."/>
            <person name="Ji J."/>
            <person name="Jenkins J."/>
            <person name="Williams M."/>
            <person name="Shu S."/>
            <person name="Plott C."/>
            <person name="Barry K."/>
            <person name="Rajasekar S."/>
            <person name="Grimwood J."/>
            <person name="Han X."/>
            <person name="Sun S."/>
            <person name="Hou Z."/>
            <person name="He W."/>
            <person name="Dai G."/>
            <person name="Sun C."/>
            <person name="Schmutz J."/>
            <person name="Leebens-Mack J.H."/>
            <person name="Li F.W."/>
            <person name="Wang L."/>
        </authorList>
    </citation>
    <scope>NUCLEOTIDE SEQUENCE [LARGE SCALE GENOMIC DNA]</scope>
    <source>
        <strain evidence="2">cv. PW_Plant_1</strain>
    </source>
</reference>
<gene>
    <name evidence="1" type="ORF">O6H91_06G023300</name>
</gene>